<evidence type="ECO:0000313" key="2">
    <source>
        <dbReference type="EMBL" id="PSR30184.1"/>
    </source>
</evidence>
<accession>A0A2T2X6Q0</accession>
<sequence>MAVQILSVVQQGELWVITLKVYEGVYRKDAYTVRVVDTPLPPAEMDHETQENIMKTFVLGQVTKHMRRGSLPPTGMQIDGRNVWETETASTTS</sequence>
<gene>
    <name evidence="2" type="ORF">C7B43_06655</name>
</gene>
<comment type="caution">
    <text evidence="2">The sequence shown here is derived from an EMBL/GenBank/DDBJ whole genome shotgun (WGS) entry which is preliminary data.</text>
</comment>
<feature type="region of interest" description="Disordered" evidence="1">
    <location>
        <begin position="69"/>
        <end position="93"/>
    </location>
</feature>
<dbReference type="EMBL" id="PXYT01000012">
    <property type="protein sequence ID" value="PSR30184.1"/>
    <property type="molecule type" value="Genomic_DNA"/>
</dbReference>
<reference evidence="2 3" key="1">
    <citation type="journal article" date="2014" name="BMC Genomics">
        <title>Comparison of environmental and isolate Sulfobacillus genomes reveals diverse carbon, sulfur, nitrogen, and hydrogen metabolisms.</title>
        <authorList>
            <person name="Justice N.B."/>
            <person name="Norman A."/>
            <person name="Brown C.T."/>
            <person name="Singh A."/>
            <person name="Thomas B.C."/>
            <person name="Banfield J.F."/>
        </authorList>
    </citation>
    <scope>NUCLEOTIDE SEQUENCE [LARGE SCALE GENOMIC DNA]</scope>
    <source>
        <strain evidence="2">AMDSBA1</strain>
    </source>
</reference>
<name>A0A2T2X6Q0_9FIRM</name>
<organism evidence="2 3">
    <name type="scientific">Sulfobacillus benefaciens</name>
    <dbReference type="NCBI Taxonomy" id="453960"/>
    <lineage>
        <taxon>Bacteria</taxon>
        <taxon>Bacillati</taxon>
        <taxon>Bacillota</taxon>
        <taxon>Clostridia</taxon>
        <taxon>Eubacteriales</taxon>
        <taxon>Clostridiales Family XVII. Incertae Sedis</taxon>
        <taxon>Sulfobacillus</taxon>
    </lineage>
</organism>
<dbReference type="Proteomes" id="UP000242699">
    <property type="component" value="Unassembled WGS sequence"/>
</dbReference>
<dbReference type="AlphaFoldDB" id="A0A2T2X6Q0"/>
<protein>
    <submittedName>
        <fullName evidence="2">Uncharacterized protein</fullName>
    </submittedName>
</protein>
<proteinExistence type="predicted"/>
<evidence type="ECO:0000256" key="1">
    <source>
        <dbReference type="SAM" id="MobiDB-lite"/>
    </source>
</evidence>
<evidence type="ECO:0000313" key="3">
    <source>
        <dbReference type="Proteomes" id="UP000242699"/>
    </source>
</evidence>